<reference evidence="2" key="4">
    <citation type="journal article" date="2007" name="Genome Biol.">
        <title>Update of the Anopheles gambiae PEST genome assembly.</title>
        <authorList>
            <person name="Sharakhova M.V."/>
            <person name="Hammond M.P."/>
            <person name="Lobo N.F."/>
            <person name="Krzywinski J."/>
            <person name="Unger M.F."/>
            <person name="Hillenmeyer M.E."/>
            <person name="Bruggner R.V."/>
            <person name="Birney E."/>
            <person name="Collins F.H."/>
        </authorList>
    </citation>
    <scope>NUCLEOTIDE SEQUENCE</scope>
    <source>
        <strain evidence="2">PEST</strain>
    </source>
</reference>
<feature type="non-terminal residue" evidence="2">
    <location>
        <position position="1"/>
    </location>
</feature>
<gene>
    <name evidence="2" type="ORF">AgaP_AGAP006276</name>
</gene>
<comment type="caution">
    <text evidence="2">The sequence shown here is derived from an EMBL/GenBank/DDBJ whole genome shotgun (WGS) entry which is preliminary data.</text>
</comment>
<feature type="region of interest" description="Disordered" evidence="1">
    <location>
        <begin position="119"/>
        <end position="146"/>
    </location>
</feature>
<dbReference type="EMBL" id="AAAB01008960">
    <property type="protein sequence ID" value="EAU76578.2"/>
    <property type="molecule type" value="Genomic_DNA"/>
</dbReference>
<sequence length="146" mass="16420">DGAQHNRPARWSRVPGVQSGRRGQKSNFMDQTAGLAHPVVRRPDVHERRTVRDSAHARLQHVDATDQVCAAPRSRYLRVSTKFPAETHSINPINGPPTDPPTLHVLRDFSLINSISLFHEPEDVSKQTQKKKRRTSNQQQNGVPDA</sequence>
<reference evidence="2" key="2">
    <citation type="submission" date="2002-03" db="EMBL/GenBank/DDBJ databases">
        <authorList>
            <consortium name="The Anopheles Genome Sequencing Consortium"/>
        </authorList>
    </citation>
    <scope>NUCLEOTIDE SEQUENCE</scope>
    <source>
        <strain evidence="2">PEST</strain>
    </source>
</reference>
<protein>
    <submittedName>
        <fullName evidence="2">AGAP006276-PA</fullName>
    </submittedName>
</protein>
<feature type="compositionally biased region" description="Polar residues" evidence="1">
    <location>
        <begin position="136"/>
        <end position="146"/>
    </location>
</feature>
<dbReference type="PaxDb" id="7165-AGAP006276-PA"/>
<dbReference type="HOGENOM" id="CLU_1782020_0_0_1"/>
<feature type="region of interest" description="Disordered" evidence="1">
    <location>
        <begin position="1"/>
        <end position="33"/>
    </location>
</feature>
<reference evidence="2" key="1">
    <citation type="journal article" date="2002" name="Science">
        <title>The genome sequence of the malaria mosquito Anopheles gambiae.</title>
        <authorList>
            <person name="Holt R.A."/>
            <person name="Subramanian G.M."/>
            <person name="Halpern A."/>
            <person name="Sutton G.G."/>
            <person name="Charlab R."/>
            <person name="Nusskern D.R."/>
            <person name="Wincker P."/>
            <person name="Clark A.G."/>
            <person name="Ribeiro J.M."/>
            <person name="Wides R."/>
            <person name="Salzberg S.L."/>
            <person name="Loftus B."/>
            <person name="Yandell M."/>
            <person name="Majoros W.H."/>
            <person name="Rusch D.B."/>
            <person name="Lai Z."/>
            <person name="Kraft C.L."/>
            <person name="Abril J.F."/>
            <person name="Anthouard V."/>
            <person name="Arensburger P."/>
            <person name="Atkinson P.W."/>
            <person name="Baden H."/>
            <person name="de Berardinis V."/>
            <person name="Baldwin D."/>
            <person name="Benes V."/>
            <person name="Biedler J."/>
            <person name="Blass C."/>
            <person name="Bolanos R."/>
            <person name="Boscus D."/>
            <person name="Barnstead M."/>
            <person name="Cai S."/>
            <person name="Center A."/>
            <person name="Chaturverdi K."/>
            <person name="Christophides G.K."/>
            <person name="Chrystal M.A."/>
            <person name="Clamp M."/>
            <person name="Cravchik A."/>
            <person name="Curwen V."/>
            <person name="Dana A."/>
            <person name="Delcher A."/>
            <person name="Dew I."/>
            <person name="Evans C.A."/>
            <person name="Flanigan M."/>
            <person name="Grundschober-Freimoser A."/>
            <person name="Friedli L."/>
            <person name="Gu Z."/>
            <person name="Guan P."/>
            <person name="Guigo R."/>
            <person name="Hillenmeyer M.E."/>
            <person name="Hladun S.L."/>
            <person name="Hogan J.R."/>
            <person name="Hong Y.S."/>
            <person name="Hoover J."/>
            <person name="Jaillon O."/>
            <person name="Ke Z."/>
            <person name="Kodira C."/>
            <person name="Kokoza E."/>
            <person name="Koutsos A."/>
            <person name="Letunic I."/>
            <person name="Levitsky A."/>
            <person name="Liang Y."/>
            <person name="Lin J.J."/>
            <person name="Lobo N.F."/>
            <person name="Lopez J.R."/>
            <person name="Malek J.A."/>
            <person name="McIntosh T.C."/>
            <person name="Meister S."/>
            <person name="Miller J."/>
            <person name="Mobarry C."/>
            <person name="Mongin E."/>
            <person name="Murphy S.D."/>
            <person name="O'Brochta D.A."/>
            <person name="Pfannkoch C."/>
            <person name="Qi R."/>
            <person name="Regier M.A."/>
            <person name="Remington K."/>
            <person name="Shao H."/>
            <person name="Sharakhova M.V."/>
            <person name="Sitter C.D."/>
            <person name="Shetty J."/>
            <person name="Smith T.J."/>
            <person name="Strong R."/>
            <person name="Sun J."/>
            <person name="Thomasova D."/>
            <person name="Ton L.Q."/>
            <person name="Topalis P."/>
            <person name="Tu Z."/>
            <person name="Unger M.F."/>
            <person name="Walenz B."/>
            <person name="Wang A."/>
            <person name="Wang J."/>
            <person name="Wang M."/>
            <person name="Wang X."/>
            <person name="Woodford K.J."/>
            <person name="Wortman J.R."/>
            <person name="Wu M."/>
            <person name="Yao A."/>
            <person name="Zdobnov E.M."/>
            <person name="Zhang H."/>
            <person name="Zhao Q."/>
            <person name="Zhao S."/>
            <person name="Zhu S.C."/>
            <person name="Zhimulev I."/>
            <person name="Coluzzi M."/>
            <person name="della Torre A."/>
            <person name="Roth C.W."/>
            <person name="Louis C."/>
            <person name="Kalush F."/>
            <person name="Mural R.J."/>
            <person name="Myers E.W."/>
            <person name="Adams M.D."/>
            <person name="Smith H.O."/>
            <person name="Broder S."/>
            <person name="Gardner M.J."/>
            <person name="Fraser C.M."/>
            <person name="Birney E."/>
            <person name="Bork P."/>
            <person name="Brey P.T."/>
            <person name="Venter J.C."/>
            <person name="Weissenbach J."/>
            <person name="Kafatos F.C."/>
            <person name="Collins F.H."/>
            <person name="Hoffman S.L."/>
        </authorList>
    </citation>
    <scope>NUCLEOTIDE SEQUENCE [LARGE SCALE GENOMIC DNA]</scope>
    <source>
        <strain evidence="2">PEST</strain>
    </source>
</reference>
<proteinExistence type="predicted"/>
<accession>A0NEQ7</accession>
<evidence type="ECO:0000313" key="2">
    <source>
        <dbReference type="EMBL" id="EAU76578.2"/>
    </source>
</evidence>
<reference evidence="2" key="5">
    <citation type="submission" date="2011-05" db="EMBL/GenBank/DDBJ databases">
        <authorList>
            <consortium name="VectorBase"/>
        </authorList>
    </citation>
    <scope>NUCLEOTIDE SEQUENCE</scope>
    <source>
        <strain evidence="2">PEST</strain>
    </source>
</reference>
<reference evidence="2" key="3">
    <citation type="journal article" date="2004" name="Trends Parasitol.">
        <title>The Anopheles gambiae genome: an update.</title>
        <authorList>
            <person name="Mongin E."/>
            <person name="Louis C."/>
            <person name="Holt R.A."/>
            <person name="Birney E."/>
            <person name="Collins F.H."/>
        </authorList>
    </citation>
    <scope>NUCLEOTIDE SEQUENCE</scope>
    <source>
        <strain evidence="2">PEST</strain>
    </source>
</reference>
<organism evidence="2">
    <name type="scientific">Anopheles gambiae</name>
    <name type="common">African malaria mosquito</name>
    <dbReference type="NCBI Taxonomy" id="7165"/>
    <lineage>
        <taxon>Eukaryota</taxon>
        <taxon>Metazoa</taxon>
        <taxon>Ecdysozoa</taxon>
        <taxon>Arthropoda</taxon>
        <taxon>Hexapoda</taxon>
        <taxon>Insecta</taxon>
        <taxon>Pterygota</taxon>
        <taxon>Neoptera</taxon>
        <taxon>Endopterygota</taxon>
        <taxon>Diptera</taxon>
        <taxon>Nematocera</taxon>
        <taxon>Culicoidea</taxon>
        <taxon>Culicidae</taxon>
        <taxon>Anophelinae</taxon>
        <taxon>Anopheles</taxon>
    </lineage>
</organism>
<name>A0NEQ7_ANOGA</name>
<dbReference type="AlphaFoldDB" id="A0NEQ7"/>
<evidence type="ECO:0000256" key="1">
    <source>
        <dbReference type="SAM" id="MobiDB-lite"/>
    </source>
</evidence>